<feature type="compositionally biased region" description="Basic and acidic residues" evidence="1">
    <location>
        <begin position="805"/>
        <end position="815"/>
    </location>
</feature>
<evidence type="ECO:0000256" key="2">
    <source>
        <dbReference type="SAM" id="SignalP"/>
    </source>
</evidence>
<feature type="region of interest" description="Disordered" evidence="1">
    <location>
        <begin position="836"/>
        <end position="866"/>
    </location>
</feature>
<feature type="region of interest" description="Disordered" evidence="1">
    <location>
        <begin position="200"/>
        <end position="226"/>
    </location>
</feature>
<dbReference type="Proteomes" id="UP000887575">
    <property type="component" value="Unassembled WGS sequence"/>
</dbReference>
<evidence type="ECO:0000313" key="4">
    <source>
        <dbReference type="WBParaSite" id="MBELARI_LOCUS10058"/>
    </source>
</evidence>
<name>A0AAF3E803_9BILA</name>
<dbReference type="WBParaSite" id="MBELARI_LOCUS10058">
    <property type="protein sequence ID" value="MBELARI_LOCUS10058"/>
    <property type="gene ID" value="MBELARI_LOCUS10058"/>
</dbReference>
<feature type="compositionally biased region" description="Basic and acidic residues" evidence="1">
    <location>
        <begin position="780"/>
        <end position="792"/>
    </location>
</feature>
<protein>
    <submittedName>
        <fullName evidence="4">Uncharacterized protein</fullName>
    </submittedName>
</protein>
<sequence length="905" mass="103747">MHSGIFYSWLLWACVVAESVADNEVRVLILGAPEFSVAKWDLIDAFFPTHDIQHLEDPRALFNTWGCELEGNSMSAILERPSNISCLAVSSLATDQMNLDEIGILFDFLQTVSGLAVVELGEATVQLRALLGKNAACWGIGTSDIVTPNRVYLCGKVHPNHLPALGIFNVQNIGENTEPVETEMTFWPCIFASAAKSEKKHKAPVEDDDEEEEKVDERASEEGEKKVRKESLSKKYRCKYRKSCYESGVLPEIRNEWQWGFSASSAAVADENNDDVEEGKDDMANIRYQKWKCKYRKSCYEAIGLQQEKKEEDEEKMSFFSGKISAPQGKKKTVKEIAEKTLQKVKEREDEAKDRELPNSVIVEKKLEAIEKEINKKVACKYRQSCYETGKLPRIDDSWPIPSFNFLLGSWESKEPKEDVNLDELSELERKFRCKYRKSCLETGVLPEIAASSFGSLDFGALLHGAGKTEKKEEQEVIDDPNQTLQHRCKYRLSCYETGILPDLNPQDPVAVKAETESTMPTSATALKHFCKYRKSCYEKIALSDGLSAIKEIRKERTVEPVVRSGRRRVLDEAALQRRQNRRQKLAARKEARLAKRALEGKSTGETPKQLREKLMAEKAKTEKEVQHKNRHYQQEKAYRKSCYASGKKPDLDRGYLDLLEDFNRHVEKQYETDLQKHLKEEDKKLACKYRKSCYETGRLVLVRDELPKPTIKPVETSLSKAFSIQHQCKYRKSCYAKHGLKVDDIEKDEVPAKKVEQEVEKQKVKIPAEKPKSSPPSSEAKKKDKKKKEEREEKEDDSDEESDREEKKGHEIHLSTHQKHKCKYRISCYGGVEPKAKKVEHKEPKKGQKPASPPTPKPQPGVKPREHCHQYWFSCREWMGLPPKEKAPIGPNGKRLCRKKKREE</sequence>
<feature type="signal peptide" evidence="2">
    <location>
        <begin position="1"/>
        <end position="17"/>
    </location>
</feature>
<keyword evidence="2" id="KW-0732">Signal</keyword>
<feature type="region of interest" description="Disordered" evidence="1">
    <location>
        <begin position="754"/>
        <end position="822"/>
    </location>
</feature>
<organism evidence="3 4">
    <name type="scientific">Mesorhabditis belari</name>
    <dbReference type="NCBI Taxonomy" id="2138241"/>
    <lineage>
        <taxon>Eukaryota</taxon>
        <taxon>Metazoa</taxon>
        <taxon>Ecdysozoa</taxon>
        <taxon>Nematoda</taxon>
        <taxon>Chromadorea</taxon>
        <taxon>Rhabditida</taxon>
        <taxon>Rhabditina</taxon>
        <taxon>Rhabditomorpha</taxon>
        <taxon>Rhabditoidea</taxon>
        <taxon>Rhabditidae</taxon>
        <taxon>Mesorhabditinae</taxon>
        <taxon>Mesorhabditis</taxon>
    </lineage>
</organism>
<feature type="region of interest" description="Disordered" evidence="1">
    <location>
        <begin position="883"/>
        <end position="905"/>
    </location>
</feature>
<feature type="compositionally biased region" description="Basic residues" evidence="1">
    <location>
        <begin position="896"/>
        <end position="905"/>
    </location>
</feature>
<feature type="compositionally biased region" description="Acidic residues" evidence="1">
    <location>
        <begin position="793"/>
        <end position="804"/>
    </location>
</feature>
<feature type="compositionally biased region" description="Basic and acidic residues" evidence="1">
    <location>
        <begin position="836"/>
        <end position="847"/>
    </location>
</feature>
<reference evidence="4" key="1">
    <citation type="submission" date="2024-02" db="UniProtKB">
        <authorList>
            <consortium name="WormBaseParasite"/>
        </authorList>
    </citation>
    <scope>IDENTIFICATION</scope>
</reference>
<feature type="chain" id="PRO_5042076959" evidence="2">
    <location>
        <begin position="18"/>
        <end position="905"/>
    </location>
</feature>
<keyword evidence="3" id="KW-1185">Reference proteome</keyword>
<feature type="compositionally biased region" description="Pro residues" evidence="1">
    <location>
        <begin position="852"/>
        <end position="862"/>
    </location>
</feature>
<dbReference type="AlphaFoldDB" id="A0AAF3E803"/>
<proteinExistence type="predicted"/>
<feature type="compositionally biased region" description="Basic and acidic residues" evidence="1">
    <location>
        <begin position="754"/>
        <end position="773"/>
    </location>
</feature>
<accession>A0AAF3E803</accession>
<evidence type="ECO:0000313" key="3">
    <source>
        <dbReference type="Proteomes" id="UP000887575"/>
    </source>
</evidence>
<feature type="compositionally biased region" description="Basic and acidic residues" evidence="1">
    <location>
        <begin position="215"/>
        <end position="226"/>
    </location>
</feature>
<evidence type="ECO:0000256" key="1">
    <source>
        <dbReference type="SAM" id="MobiDB-lite"/>
    </source>
</evidence>